<dbReference type="Pfam" id="PF12680">
    <property type="entry name" value="SnoaL_2"/>
    <property type="match status" value="1"/>
</dbReference>
<dbReference type="InterPro" id="IPR032710">
    <property type="entry name" value="NTF2-like_dom_sf"/>
</dbReference>
<evidence type="ECO:0000313" key="2">
    <source>
        <dbReference type="EMBL" id="KGN36826.1"/>
    </source>
</evidence>
<name>A0A0A0JMG7_9MICO</name>
<comment type="caution">
    <text evidence="2">The sequence shown here is derived from an EMBL/GenBank/DDBJ whole genome shotgun (WGS) entry which is preliminary data.</text>
</comment>
<dbReference type="Proteomes" id="UP000030011">
    <property type="component" value="Unassembled WGS sequence"/>
</dbReference>
<dbReference type="InterPro" id="IPR037401">
    <property type="entry name" value="SnoaL-like"/>
</dbReference>
<evidence type="ECO:0000313" key="3">
    <source>
        <dbReference type="Proteomes" id="UP000030011"/>
    </source>
</evidence>
<dbReference type="EMBL" id="AVPK01000008">
    <property type="protein sequence ID" value="KGN36826.1"/>
    <property type="molecule type" value="Genomic_DNA"/>
</dbReference>
<proteinExistence type="predicted"/>
<feature type="domain" description="SnoaL-like" evidence="1">
    <location>
        <begin position="15"/>
        <end position="109"/>
    </location>
</feature>
<dbReference type="RefSeq" id="WP_035906049.1">
    <property type="nucleotide sequence ID" value="NZ_AVPK01000008.1"/>
</dbReference>
<dbReference type="SUPFAM" id="SSF54427">
    <property type="entry name" value="NTF2-like"/>
    <property type="match status" value="1"/>
</dbReference>
<dbReference type="AlphaFoldDB" id="A0A0A0JMG7"/>
<evidence type="ECO:0000259" key="1">
    <source>
        <dbReference type="Pfam" id="PF12680"/>
    </source>
</evidence>
<organism evidence="2 3">
    <name type="scientific">Knoellia subterranea KCTC 19937</name>
    <dbReference type="NCBI Taxonomy" id="1385521"/>
    <lineage>
        <taxon>Bacteria</taxon>
        <taxon>Bacillati</taxon>
        <taxon>Actinomycetota</taxon>
        <taxon>Actinomycetes</taxon>
        <taxon>Micrococcales</taxon>
        <taxon>Intrasporangiaceae</taxon>
        <taxon>Knoellia</taxon>
    </lineage>
</organism>
<dbReference type="Gene3D" id="3.10.450.50">
    <property type="match status" value="1"/>
</dbReference>
<protein>
    <recommendedName>
        <fullName evidence="1">SnoaL-like domain-containing protein</fullName>
    </recommendedName>
</protein>
<gene>
    <name evidence="2" type="ORF">N803_16780</name>
</gene>
<keyword evidence="3" id="KW-1185">Reference proteome</keyword>
<reference evidence="2 3" key="1">
    <citation type="submission" date="2013-08" db="EMBL/GenBank/DDBJ databases">
        <title>The genome sequence of Knoellia subterranea.</title>
        <authorList>
            <person name="Zhu W."/>
            <person name="Wang G."/>
        </authorList>
    </citation>
    <scope>NUCLEOTIDE SEQUENCE [LARGE SCALE GENOMIC DNA]</scope>
    <source>
        <strain evidence="2 3">KCTC 19937</strain>
    </source>
</reference>
<accession>A0A0A0JMG7</accession>
<dbReference type="OrthoDB" id="3782893at2"/>
<dbReference type="eggNOG" id="COG3631">
    <property type="taxonomic scope" value="Bacteria"/>
</dbReference>
<sequence>MNAIEQNTAGELLVRFATHIDDANWDGLADLLADDFRARYSTTGEEFDKQGFVALNRDYPGRWRFEREDVVDAGDRAVLRARVSDATGTSDETHFVATFATARAGQLTEIVEVWAEVAQVPLDRRPTPS</sequence>
<dbReference type="STRING" id="1385521.N803_16780"/>